<feature type="region of interest" description="Disordered" evidence="1">
    <location>
        <begin position="102"/>
        <end position="122"/>
    </location>
</feature>
<organism evidence="2 3">
    <name type="scientific">Saccharibacillus alkalitolerans</name>
    <dbReference type="NCBI Taxonomy" id="2705290"/>
    <lineage>
        <taxon>Bacteria</taxon>
        <taxon>Bacillati</taxon>
        <taxon>Bacillota</taxon>
        <taxon>Bacilli</taxon>
        <taxon>Bacillales</taxon>
        <taxon>Paenibacillaceae</taxon>
        <taxon>Saccharibacillus</taxon>
    </lineage>
</organism>
<dbReference type="RefSeq" id="WP_166275723.1">
    <property type="nucleotide sequence ID" value="NZ_JAAFGS010000005.1"/>
</dbReference>
<evidence type="ECO:0000256" key="1">
    <source>
        <dbReference type="SAM" id="MobiDB-lite"/>
    </source>
</evidence>
<evidence type="ECO:0000313" key="2">
    <source>
        <dbReference type="EMBL" id="NGZ76655.1"/>
    </source>
</evidence>
<gene>
    <name evidence="2" type="ORF">GYN08_15110</name>
</gene>
<evidence type="ECO:0000313" key="3">
    <source>
        <dbReference type="Proteomes" id="UP000800303"/>
    </source>
</evidence>
<proteinExistence type="predicted"/>
<sequence length="194" mass="21562">MILRKELRPRPVSAAELRKIEGEIEDIERLSERGAEEAASAAIARFNAAYGRSFEPEFFRDYAGSMPRTEFALQASQPDPRRVPDITREELIEIVRRIIEPDRAEHPKGRESGSFGCQPSEMDRPDVFEPLPASGGTGIPEGGRIAALQAFYVELLEANVAMPGVSDLIFWDELEPEEVVDRALAYTPIVLPPG</sequence>
<comment type="caution">
    <text evidence="2">The sequence shown here is derived from an EMBL/GenBank/DDBJ whole genome shotgun (WGS) entry which is preliminary data.</text>
</comment>
<protein>
    <submittedName>
        <fullName evidence="2">Uncharacterized protein</fullName>
    </submittedName>
</protein>
<keyword evidence="3" id="KW-1185">Reference proteome</keyword>
<reference evidence="2 3" key="1">
    <citation type="submission" date="2020-01" db="EMBL/GenBank/DDBJ databases">
        <title>Polyphasic characterisation and genomic insights into a novel alkali tolerant bacterium VR-M41.</title>
        <authorList>
            <person name="Vemuluri V.R."/>
        </authorList>
    </citation>
    <scope>NUCLEOTIDE SEQUENCE [LARGE SCALE GENOMIC DNA]</scope>
    <source>
        <strain evidence="2 3">VR-M41</strain>
    </source>
</reference>
<dbReference type="EMBL" id="JAAFGS010000005">
    <property type="protein sequence ID" value="NGZ76655.1"/>
    <property type="molecule type" value="Genomic_DNA"/>
</dbReference>
<name>A0ABX0F886_9BACL</name>
<dbReference type="Proteomes" id="UP000800303">
    <property type="component" value="Unassembled WGS sequence"/>
</dbReference>
<feature type="compositionally biased region" description="Basic and acidic residues" evidence="1">
    <location>
        <begin position="102"/>
        <end position="111"/>
    </location>
</feature>
<accession>A0ABX0F886</accession>